<feature type="region of interest" description="Disordered" evidence="1">
    <location>
        <begin position="239"/>
        <end position="286"/>
    </location>
</feature>
<feature type="compositionally biased region" description="Polar residues" evidence="1">
    <location>
        <begin position="251"/>
        <end position="260"/>
    </location>
</feature>
<evidence type="ECO:0000256" key="1">
    <source>
        <dbReference type="SAM" id="MobiDB-lite"/>
    </source>
</evidence>
<keyword evidence="3" id="KW-1185">Reference proteome</keyword>
<evidence type="ECO:0000313" key="2">
    <source>
        <dbReference type="EMBL" id="KAH3856718.1"/>
    </source>
</evidence>
<comment type="caution">
    <text evidence="2">The sequence shown here is derived from an EMBL/GenBank/DDBJ whole genome shotgun (WGS) entry which is preliminary data.</text>
</comment>
<gene>
    <name evidence="2" type="ORF">DPMN_099311</name>
</gene>
<feature type="compositionally biased region" description="Basic and acidic residues" evidence="1">
    <location>
        <begin position="261"/>
        <end position="286"/>
    </location>
</feature>
<proteinExistence type="predicted"/>
<sequence length="286" mass="32071">MSSEDLKSNEASGGTEVTAAQLKLLKAFEELHIDTEFETAADLATCMHNFSYRPYTILSQQRGKAWFPKSVLRLPYPVINVDRLDIFKLIRGSNLSTKSMKDPTLYSVNDGVKTDPEKIDKVNEEIIRINDSAGQKEPIPDEYKENVSVKEKLDGEESDVTESEDELVQLVFGDAQTKTVVTDDIVVFHVSDNGHTECPNTVIQDNSTFENVEHVGVTSEDQDGVNVEESPVLTENVDEVLEPSTEERESVQVNDVNESANEVRERVEDQDGREILKPAPRRSDRV</sequence>
<reference evidence="2" key="2">
    <citation type="submission" date="2020-11" db="EMBL/GenBank/DDBJ databases">
        <authorList>
            <person name="McCartney M.A."/>
            <person name="Auch B."/>
            <person name="Kono T."/>
            <person name="Mallez S."/>
            <person name="Becker A."/>
            <person name="Gohl D.M."/>
            <person name="Silverstein K.A.T."/>
            <person name="Koren S."/>
            <person name="Bechman K.B."/>
            <person name="Herman A."/>
            <person name="Abrahante J.E."/>
            <person name="Garbe J."/>
        </authorList>
    </citation>
    <scope>NUCLEOTIDE SEQUENCE</scope>
    <source>
        <strain evidence="2">Duluth1</strain>
        <tissue evidence="2">Whole animal</tissue>
    </source>
</reference>
<organism evidence="2 3">
    <name type="scientific">Dreissena polymorpha</name>
    <name type="common">Zebra mussel</name>
    <name type="synonym">Mytilus polymorpha</name>
    <dbReference type="NCBI Taxonomy" id="45954"/>
    <lineage>
        <taxon>Eukaryota</taxon>
        <taxon>Metazoa</taxon>
        <taxon>Spiralia</taxon>
        <taxon>Lophotrochozoa</taxon>
        <taxon>Mollusca</taxon>
        <taxon>Bivalvia</taxon>
        <taxon>Autobranchia</taxon>
        <taxon>Heteroconchia</taxon>
        <taxon>Euheterodonta</taxon>
        <taxon>Imparidentia</taxon>
        <taxon>Neoheterodontei</taxon>
        <taxon>Myida</taxon>
        <taxon>Dreissenoidea</taxon>
        <taxon>Dreissenidae</taxon>
        <taxon>Dreissena</taxon>
    </lineage>
</organism>
<evidence type="ECO:0000313" key="3">
    <source>
        <dbReference type="Proteomes" id="UP000828390"/>
    </source>
</evidence>
<dbReference type="EMBL" id="JAIWYP010000003">
    <property type="protein sequence ID" value="KAH3856718.1"/>
    <property type="molecule type" value="Genomic_DNA"/>
</dbReference>
<name>A0A9D4LDW7_DREPO</name>
<protein>
    <submittedName>
        <fullName evidence="2">Uncharacterized protein</fullName>
    </submittedName>
</protein>
<dbReference type="Proteomes" id="UP000828390">
    <property type="component" value="Unassembled WGS sequence"/>
</dbReference>
<accession>A0A9D4LDW7</accession>
<dbReference type="AlphaFoldDB" id="A0A9D4LDW7"/>
<reference evidence="2" key="1">
    <citation type="journal article" date="2019" name="bioRxiv">
        <title>The Genome of the Zebra Mussel, Dreissena polymorpha: A Resource for Invasive Species Research.</title>
        <authorList>
            <person name="McCartney M.A."/>
            <person name="Auch B."/>
            <person name="Kono T."/>
            <person name="Mallez S."/>
            <person name="Zhang Y."/>
            <person name="Obille A."/>
            <person name="Becker A."/>
            <person name="Abrahante J.E."/>
            <person name="Garbe J."/>
            <person name="Badalamenti J.P."/>
            <person name="Herman A."/>
            <person name="Mangelson H."/>
            <person name="Liachko I."/>
            <person name="Sullivan S."/>
            <person name="Sone E.D."/>
            <person name="Koren S."/>
            <person name="Silverstein K.A.T."/>
            <person name="Beckman K.B."/>
            <person name="Gohl D.M."/>
        </authorList>
    </citation>
    <scope>NUCLEOTIDE SEQUENCE</scope>
    <source>
        <strain evidence="2">Duluth1</strain>
        <tissue evidence="2">Whole animal</tissue>
    </source>
</reference>